<feature type="transmembrane region" description="Helical" evidence="1">
    <location>
        <begin position="12"/>
        <end position="30"/>
    </location>
</feature>
<sequence length="88" mass="10423">MFTSNKSPASLLLYAPLSVHYLLLFLYVWYKQVRTCCCAFVYKSYKPSFGGVRRQLGIQHYRMCIYCLNERKQVLGYLVMRIMCTITM</sequence>
<gene>
    <name evidence="2" type="ORF">CSSPJE1EN2_LOCUS21042</name>
</gene>
<dbReference type="EMBL" id="OZ023708">
    <property type="protein sequence ID" value="CAK9879529.1"/>
    <property type="molecule type" value="Genomic_DNA"/>
</dbReference>
<evidence type="ECO:0008006" key="4">
    <source>
        <dbReference type="Google" id="ProtNLM"/>
    </source>
</evidence>
<organism evidence="2 3">
    <name type="scientific">Sphagnum jensenii</name>
    <dbReference type="NCBI Taxonomy" id="128206"/>
    <lineage>
        <taxon>Eukaryota</taxon>
        <taxon>Viridiplantae</taxon>
        <taxon>Streptophyta</taxon>
        <taxon>Embryophyta</taxon>
        <taxon>Bryophyta</taxon>
        <taxon>Sphagnophytina</taxon>
        <taxon>Sphagnopsida</taxon>
        <taxon>Sphagnales</taxon>
        <taxon>Sphagnaceae</taxon>
        <taxon>Sphagnum</taxon>
    </lineage>
</organism>
<name>A0ABP1BT88_9BRYO</name>
<keyword evidence="3" id="KW-1185">Reference proteome</keyword>
<accession>A0ABP1BT88</accession>
<keyword evidence="1" id="KW-1133">Transmembrane helix</keyword>
<protein>
    <recommendedName>
        <fullName evidence="4">Secreted protein</fullName>
    </recommendedName>
</protein>
<evidence type="ECO:0000313" key="2">
    <source>
        <dbReference type="EMBL" id="CAK9879529.1"/>
    </source>
</evidence>
<dbReference type="Proteomes" id="UP001497522">
    <property type="component" value="Chromosome 7"/>
</dbReference>
<proteinExistence type="predicted"/>
<reference evidence="2" key="1">
    <citation type="submission" date="2024-03" db="EMBL/GenBank/DDBJ databases">
        <authorList>
            <consortium name="ELIXIR-Norway"/>
            <consortium name="Elixir Norway"/>
        </authorList>
    </citation>
    <scope>NUCLEOTIDE SEQUENCE</scope>
</reference>
<keyword evidence="1" id="KW-0812">Transmembrane</keyword>
<keyword evidence="1" id="KW-0472">Membrane</keyword>
<evidence type="ECO:0000313" key="3">
    <source>
        <dbReference type="Proteomes" id="UP001497522"/>
    </source>
</evidence>
<evidence type="ECO:0000256" key="1">
    <source>
        <dbReference type="SAM" id="Phobius"/>
    </source>
</evidence>